<dbReference type="AlphaFoldDB" id="D8P9S0"/>
<evidence type="ECO:0000313" key="3">
    <source>
        <dbReference type="Proteomes" id="UP000001660"/>
    </source>
</evidence>
<evidence type="ECO:0000256" key="1">
    <source>
        <dbReference type="SAM" id="Phobius"/>
    </source>
</evidence>
<gene>
    <name evidence="2" type="ORF">NIDE0196</name>
</gene>
<feature type="transmembrane region" description="Helical" evidence="1">
    <location>
        <begin position="6"/>
        <end position="23"/>
    </location>
</feature>
<name>D8P9S0_9BACT</name>
<organism evidence="2 3">
    <name type="scientific">Nitrospira defluvii</name>
    <dbReference type="NCBI Taxonomy" id="330214"/>
    <lineage>
        <taxon>Bacteria</taxon>
        <taxon>Pseudomonadati</taxon>
        <taxon>Nitrospirota</taxon>
        <taxon>Nitrospiria</taxon>
        <taxon>Nitrospirales</taxon>
        <taxon>Nitrospiraceae</taxon>
        <taxon>Nitrospira</taxon>
    </lineage>
</organism>
<dbReference type="HOGENOM" id="CLU_3231150_0_0_0"/>
<sequence length="43" mass="4820">MTQMFVYGIAAIVVSVGAALFARQRRAAYAVVRPARPRRSRVR</sequence>
<keyword evidence="3" id="KW-1185">Reference proteome</keyword>
<dbReference type="EMBL" id="FP929003">
    <property type="protein sequence ID" value="CBK39979.1"/>
    <property type="molecule type" value="Genomic_DNA"/>
</dbReference>
<evidence type="ECO:0000313" key="2">
    <source>
        <dbReference type="EMBL" id="CBK39979.1"/>
    </source>
</evidence>
<keyword evidence="1" id="KW-1133">Transmembrane helix</keyword>
<keyword evidence="1" id="KW-0472">Membrane</keyword>
<dbReference type="STRING" id="330214.NIDE0196"/>
<dbReference type="Proteomes" id="UP000001660">
    <property type="component" value="Chromosome"/>
</dbReference>
<reference evidence="2 3" key="1">
    <citation type="journal article" date="2010" name="Proc. Natl. Acad. Sci. U.S.A.">
        <title>A Nitrospira metagenome illuminates the physiology and evolution of globally important nitrite-oxidizing bacteria.</title>
        <authorList>
            <person name="Lucker S."/>
            <person name="Wagner M."/>
            <person name="Maixner F."/>
            <person name="Pelletier E."/>
            <person name="Koch H."/>
            <person name="Vacherie B."/>
            <person name="Rattei T."/>
            <person name="Sinninghe Damste J."/>
            <person name="Spieck E."/>
            <person name="Le Paslier D."/>
            <person name="Daims H."/>
        </authorList>
    </citation>
    <scope>NUCLEOTIDE SEQUENCE [LARGE SCALE GENOMIC DNA]</scope>
</reference>
<accession>D8P9S0</accession>
<proteinExistence type="predicted"/>
<keyword evidence="1" id="KW-0812">Transmembrane</keyword>
<protein>
    <submittedName>
        <fullName evidence="2">Uncharacterized protein</fullName>
    </submittedName>
</protein>
<dbReference type="KEGG" id="nde:NIDE0196"/>